<feature type="non-terminal residue" evidence="1">
    <location>
        <position position="1"/>
    </location>
</feature>
<dbReference type="Gene3D" id="3.90.75.20">
    <property type="match status" value="1"/>
</dbReference>
<accession>X1GWL0</accession>
<evidence type="ECO:0008006" key="2">
    <source>
        <dbReference type="Google" id="ProtNLM"/>
    </source>
</evidence>
<dbReference type="EMBL" id="BARU01006204">
    <property type="protein sequence ID" value="GAH45974.1"/>
    <property type="molecule type" value="Genomic_DNA"/>
</dbReference>
<dbReference type="InterPro" id="IPR044925">
    <property type="entry name" value="His-Me_finger_sf"/>
</dbReference>
<sequence>REIIFIRMHRIVADTTGVMICHHINGNSLDNRGANLQNMTRWEHAKYYSYW</sequence>
<dbReference type="SUPFAM" id="SSF54060">
    <property type="entry name" value="His-Me finger endonucleases"/>
    <property type="match status" value="1"/>
</dbReference>
<dbReference type="AlphaFoldDB" id="X1GWL0"/>
<name>X1GWL0_9ZZZZ</name>
<protein>
    <recommendedName>
        <fullName evidence="2">HNH nuclease domain-containing protein</fullName>
    </recommendedName>
</protein>
<reference evidence="1" key="1">
    <citation type="journal article" date="2014" name="Front. Microbiol.">
        <title>High frequency of phylogenetically diverse reductive dehalogenase-homologous genes in deep subseafloor sedimentary metagenomes.</title>
        <authorList>
            <person name="Kawai M."/>
            <person name="Futagami T."/>
            <person name="Toyoda A."/>
            <person name="Takaki Y."/>
            <person name="Nishi S."/>
            <person name="Hori S."/>
            <person name="Arai W."/>
            <person name="Tsubouchi T."/>
            <person name="Morono Y."/>
            <person name="Uchiyama I."/>
            <person name="Ito T."/>
            <person name="Fujiyama A."/>
            <person name="Inagaki F."/>
            <person name="Takami H."/>
        </authorList>
    </citation>
    <scope>NUCLEOTIDE SEQUENCE</scope>
    <source>
        <strain evidence="1">Expedition CK06-06</strain>
    </source>
</reference>
<proteinExistence type="predicted"/>
<organism evidence="1">
    <name type="scientific">marine sediment metagenome</name>
    <dbReference type="NCBI Taxonomy" id="412755"/>
    <lineage>
        <taxon>unclassified sequences</taxon>
        <taxon>metagenomes</taxon>
        <taxon>ecological metagenomes</taxon>
    </lineage>
</organism>
<comment type="caution">
    <text evidence="1">The sequence shown here is derived from an EMBL/GenBank/DDBJ whole genome shotgun (WGS) entry which is preliminary data.</text>
</comment>
<evidence type="ECO:0000313" key="1">
    <source>
        <dbReference type="EMBL" id="GAH45974.1"/>
    </source>
</evidence>
<gene>
    <name evidence="1" type="ORF">S03H2_12181</name>
</gene>